<proteinExistence type="predicted"/>
<feature type="domain" description="SGNH" evidence="1">
    <location>
        <begin position="23"/>
        <end position="82"/>
    </location>
</feature>
<dbReference type="AlphaFoldDB" id="A0A819UI34"/>
<dbReference type="Proteomes" id="UP000663845">
    <property type="component" value="Unassembled WGS sequence"/>
</dbReference>
<dbReference type="Proteomes" id="UP000663844">
    <property type="component" value="Unassembled WGS sequence"/>
</dbReference>
<evidence type="ECO:0000313" key="3">
    <source>
        <dbReference type="EMBL" id="CAF4095746.1"/>
    </source>
</evidence>
<dbReference type="Pfam" id="PF19040">
    <property type="entry name" value="SGNH"/>
    <property type="match status" value="1"/>
</dbReference>
<dbReference type="EMBL" id="CAJOAZ010005318">
    <property type="protein sequence ID" value="CAF4095746.1"/>
    <property type="molecule type" value="Genomic_DNA"/>
</dbReference>
<reference evidence="3" key="1">
    <citation type="submission" date="2021-02" db="EMBL/GenBank/DDBJ databases">
        <authorList>
            <person name="Nowell W R."/>
        </authorList>
    </citation>
    <scope>NUCLEOTIDE SEQUENCE</scope>
</reference>
<protein>
    <recommendedName>
        <fullName evidence="1">SGNH domain-containing protein</fullName>
    </recommendedName>
</protein>
<feature type="non-terminal residue" evidence="3">
    <location>
        <position position="1"/>
    </location>
</feature>
<dbReference type="InterPro" id="IPR043968">
    <property type="entry name" value="SGNH"/>
</dbReference>
<gene>
    <name evidence="2" type="ORF">JYZ213_LOCUS43828</name>
    <name evidence="3" type="ORF">OXD698_LOCUS35151</name>
</gene>
<sequence length="90" mass="10364">LYVNKSTEFRIKQYQYPKIEIVNVNNLLEKSLDKSIFVNIIEMICNGFNKTCPLFTRDGKLISHDGAHLTKYGARYVGDIISKNEPLNKV</sequence>
<dbReference type="EMBL" id="CAJNOG010002491">
    <property type="protein sequence ID" value="CAF1507281.1"/>
    <property type="molecule type" value="Genomic_DNA"/>
</dbReference>
<comment type="caution">
    <text evidence="3">The sequence shown here is derived from an EMBL/GenBank/DDBJ whole genome shotgun (WGS) entry which is preliminary data.</text>
</comment>
<organism evidence="3 4">
    <name type="scientific">Adineta steineri</name>
    <dbReference type="NCBI Taxonomy" id="433720"/>
    <lineage>
        <taxon>Eukaryota</taxon>
        <taxon>Metazoa</taxon>
        <taxon>Spiralia</taxon>
        <taxon>Gnathifera</taxon>
        <taxon>Rotifera</taxon>
        <taxon>Eurotatoria</taxon>
        <taxon>Bdelloidea</taxon>
        <taxon>Adinetida</taxon>
        <taxon>Adinetidae</taxon>
        <taxon>Adineta</taxon>
    </lineage>
</organism>
<evidence type="ECO:0000313" key="4">
    <source>
        <dbReference type="Proteomes" id="UP000663844"/>
    </source>
</evidence>
<evidence type="ECO:0000259" key="1">
    <source>
        <dbReference type="Pfam" id="PF19040"/>
    </source>
</evidence>
<name>A0A819UI34_9BILA</name>
<accession>A0A819UI34</accession>
<evidence type="ECO:0000313" key="2">
    <source>
        <dbReference type="EMBL" id="CAF1507281.1"/>
    </source>
</evidence>